<proteinExistence type="predicted"/>
<dbReference type="InterPro" id="IPR045186">
    <property type="entry name" value="Indole-3-glycerol_P_synth"/>
</dbReference>
<evidence type="ECO:0000256" key="2">
    <source>
        <dbReference type="ARBA" id="ARBA00004696"/>
    </source>
</evidence>
<reference evidence="10 11" key="1">
    <citation type="submission" date="2017-10" db="EMBL/GenBank/DDBJ databases">
        <title>The draft genome sequence of Lewinella nigricans NBRC 102662.</title>
        <authorList>
            <person name="Wang K."/>
        </authorList>
    </citation>
    <scope>NUCLEOTIDE SEQUENCE [LARGE SCALE GENOMIC DNA]</scope>
    <source>
        <strain evidence="10 11">NBRC 102662</strain>
    </source>
</reference>
<dbReference type="PROSITE" id="PS00614">
    <property type="entry name" value="IGPS"/>
    <property type="match status" value="1"/>
</dbReference>
<keyword evidence="5" id="KW-0210">Decarboxylase</keyword>
<organism evidence="10 11">
    <name type="scientific">Flavilitoribacter nigricans (strain ATCC 23147 / DSM 23189 / NBRC 102662 / NCIMB 1420 / SS-2)</name>
    <name type="common">Lewinella nigricans</name>
    <dbReference type="NCBI Taxonomy" id="1122177"/>
    <lineage>
        <taxon>Bacteria</taxon>
        <taxon>Pseudomonadati</taxon>
        <taxon>Bacteroidota</taxon>
        <taxon>Saprospiria</taxon>
        <taxon>Saprospirales</taxon>
        <taxon>Lewinellaceae</taxon>
        <taxon>Flavilitoribacter</taxon>
    </lineage>
</organism>
<dbReference type="UniPathway" id="UPA00035">
    <property type="reaction ID" value="UER00043"/>
</dbReference>
<keyword evidence="7" id="KW-0057">Aromatic amino acid biosynthesis</keyword>
<dbReference type="OrthoDB" id="9804217at2"/>
<dbReference type="RefSeq" id="WP_099148100.1">
    <property type="nucleotide sequence ID" value="NZ_PDUD01000001.1"/>
</dbReference>
<sequence>MNILDKIVAHKKGEVAKRKELYPVKLLEQSIYFDTPAVSMREYIRRPDLSGIIAEFKRRSPSKGDINPYASVERVTIGYMQAGASALSVLTDEHFFGGKNADLTEARKNNFCPILRKDFIIDEYQIIEARSIGADVILLIAECLTAAEVKALSATAHELGLEVLMEVHSPDQLEKLSEHIDLVGVNNRNLKDFTVSIQHSIDALPAIPDQVVKISESGINDPRSIVELKEAGFEGFLIGEYFMQADEPELRAREFVQRIRKLEELSKNAIT</sequence>
<evidence type="ECO:0000256" key="1">
    <source>
        <dbReference type="ARBA" id="ARBA00001633"/>
    </source>
</evidence>
<dbReference type="SUPFAM" id="SSF51366">
    <property type="entry name" value="Ribulose-phoshate binding barrel"/>
    <property type="match status" value="1"/>
</dbReference>
<keyword evidence="8" id="KW-0456">Lyase</keyword>
<evidence type="ECO:0000256" key="4">
    <source>
        <dbReference type="ARBA" id="ARBA00022605"/>
    </source>
</evidence>
<name>A0A2D0NJX8_FLAN2</name>
<dbReference type="EC" id="4.1.1.48" evidence="3"/>
<protein>
    <recommendedName>
        <fullName evidence="3">indole-3-glycerol-phosphate synthase</fullName>
        <ecNumber evidence="3">4.1.1.48</ecNumber>
    </recommendedName>
</protein>
<dbReference type="Pfam" id="PF00218">
    <property type="entry name" value="IGPS"/>
    <property type="match status" value="1"/>
</dbReference>
<dbReference type="CDD" id="cd00331">
    <property type="entry name" value="IGPS"/>
    <property type="match status" value="1"/>
</dbReference>
<evidence type="ECO:0000259" key="9">
    <source>
        <dbReference type="Pfam" id="PF00218"/>
    </source>
</evidence>
<comment type="caution">
    <text evidence="10">The sequence shown here is derived from an EMBL/GenBank/DDBJ whole genome shotgun (WGS) entry which is preliminary data.</text>
</comment>
<dbReference type="PANTHER" id="PTHR22854:SF2">
    <property type="entry name" value="INDOLE-3-GLYCEROL-PHOSPHATE SYNTHASE"/>
    <property type="match status" value="1"/>
</dbReference>
<dbReference type="Proteomes" id="UP000223913">
    <property type="component" value="Unassembled WGS sequence"/>
</dbReference>
<dbReference type="InterPro" id="IPR001468">
    <property type="entry name" value="Indole-3-GlycerolPSynthase_CS"/>
</dbReference>
<feature type="domain" description="Indole-3-glycerol phosphate synthase" evidence="9">
    <location>
        <begin position="4"/>
        <end position="254"/>
    </location>
</feature>
<dbReference type="InterPro" id="IPR013785">
    <property type="entry name" value="Aldolase_TIM"/>
</dbReference>
<accession>A0A2D0NJX8</accession>
<dbReference type="InterPro" id="IPR013798">
    <property type="entry name" value="Indole-3-glycerol_P_synth_dom"/>
</dbReference>
<keyword evidence="11" id="KW-1185">Reference proteome</keyword>
<dbReference type="AlphaFoldDB" id="A0A2D0NJX8"/>
<dbReference type="Gene3D" id="3.20.20.70">
    <property type="entry name" value="Aldolase class I"/>
    <property type="match status" value="1"/>
</dbReference>
<dbReference type="FunFam" id="3.20.20.70:FF:000024">
    <property type="entry name" value="Indole-3-glycerol phosphate synthase"/>
    <property type="match status" value="1"/>
</dbReference>
<comment type="pathway">
    <text evidence="2">Amino-acid biosynthesis; L-tryptophan biosynthesis; L-tryptophan from chorismate: step 4/5.</text>
</comment>
<dbReference type="NCBIfam" id="NF001377">
    <property type="entry name" value="PRK00278.2-4"/>
    <property type="match status" value="1"/>
</dbReference>
<dbReference type="InterPro" id="IPR011060">
    <property type="entry name" value="RibuloseP-bd_barrel"/>
</dbReference>
<evidence type="ECO:0000256" key="6">
    <source>
        <dbReference type="ARBA" id="ARBA00022822"/>
    </source>
</evidence>
<keyword evidence="6" id="KW-0822">Tryptophan biosynthesis</keyword>
<evidence type="ECO:0000313" key="11">
    <source>
        <dbReference type="Proteomes" id="UP000223913"/>
    </source>
</evidence>
<evidence type="ECO:0000256" key="7">
    <source>
        <dbReference type="ARBA" id="ARBA00023141"/>
    </source>
</evidence>
<dbReference type="GO" id="GO:0004640">
    <property type="term" value="F:phosphoribosylanthranilate isomerase activity"/>
    <property type="evidence" value="ECO:0007669"/>
    <property type="project" value="TreeGrafter"/>
</dbReference>
<dbReference type="EMBL" id="PDUD01000001">
    <property type="protein sequence ID" value="PHN08509.1"/>
    <property type="molecule type" value="Genomic_DNA"/>
</dbReference>
<keyword evidence="4" id="KW-0028">Amino-acid biosynthesis</keyword>
<evidence type="ECO:0000256" key="8">
    <source>
        <dbReference type="ARBA" id="ARBA00023239"/>
    </source>
</evidence>
<dbReference type="GO" id="GO:0000162">
    <property type="term" value="P:L-tryptophan biosynthetic process"/>
    <property type="evidence" value="ECO:0007669"/>
    <property type="project" value="UniProtKB-UniPathway"/>
</dbReference>
<dbReference type="PANTHER" id="PTHR22854">
    <property type="entry name" value="TRYPTOPHAN BIOSYNTHESIS PROTEIN"/>
    <property type="match status" value="1"/>
</dbReference>
<dbReference type="GO" id="GO:0004425">
    <property type="term" value="F:indole-3-glycerol-phosphate synthase activity"/>
    <property type="evidence" value="ECO:0007669"/>
    <property type="project" value="UniProtKB-EC"/>
</dbReference>
<evidence type="ECO:0000313" key="10">
    <source>
        <dbReference type="EMBL" id="PHN08509.1"/>
    </source>
</evidence>
<evidence type="ECO:0000256" key="5">
    <source>
        <dbReference type="ARBA" id="ARBA00022793"/>
    </source>
</evidence>
<evidence type="ECO:0000256" key="3">
    <source>
        <dbReference type="ARBA" id="ARBA00012362"/>
    </source>
</evidence>
<comment type="catalytic activity">
    <reaction evidence="1">
        <text>1-(2-carboxyphenylamino)-1-deoxy-D-ribulose 5-phosphate + H(+) = (1S,2R)-1-C-(indol-3-yl)glycerol 3-phosphate + CO2 + H2O</text>
        <dbReference type="Rhea" id="RHEA:23476"/>
        <dbReference type="ChEBI" id="CHEBI:15377"/>
        <dbReference type="ChEBI" id="CHEBI:15378"/>
        <dbReference type="ChEBI" id="CHEBI:16526"/>
        <dbReference type="ChEBI" id="CHEBI:58613"/>
        <dbReference type="ChEBI" id="CHEBI:58866"/>
        <dbReference type="EC" id="4.1.1.48"/>
    </reaction>
</comment>
<gene>
    <name evidence="10" type="ORF">CRP01_00935</name>
</gene>